<dbReference type="Gene3D" id="3.60.110.10">
    <property type="entry name" value="Carbon-nitrogen hydrolase"/>
    <property type="match status" value="1"/>
</dbReference>
<accession>A0A9W6HTZ2</accession>
<evidence type="ECO:0000313" key="4">
    <source>
        <dbReference type="Proteomes" id="UP001142325"/>
    </source>
</evidence>
<dbReference type="CDD" id="cd07581">
    <property type="entry name" value="nitrilase_3"/>
    <property type="match status" value="1"/>
</dbReference>
<dbReference type="AlphaFoldDB" id="A0A9W6HTZ2"/>
<name>A0A9W6HTZ2_9MICO</name>
<evidence type="ECO:0000259" key="2">
    <source>
        <dbReference type="PROSITE" id="PS50263"/>
    </source>
</evidence>
<comment type="caution">
    <text evidence="3">The sequence shown here is derived from an EMBL/GenBank/DDBJ whole genome shotgun (WGS) entry which is preliminary data.</text>
</comment>
<dbReference type="PANTHER" id="PTHR23088:SF27">
    <property type="entry name" value="DEAMINATED GLUTATHIONE AMIDASE"/>
    <property type="match status" value="1"/>
</dbReference>
<dbReference type="Pfam" id="PF00795">
    <property type="entry name" value="CN_hydrolase"/>
    <property type="match status" value="1"/>
</dbReference>
<comment type="similarity">
    <text evidence="1">Belongs to the carbon-nitrogen hydrolase superfamily. NIT1/NIT2 family.</text>
</comment>
<dbReference type="InterPro" id="IPR001110">
    <property type="entry name" value="UPF0012_CS"/>
</dbReference>
<evidence type="ECO:0000313" key="3">
    <source>
        <dbReference type="EMBL" id="GLK02011.1"/>
    </source>
</evidence>
<proteinExistence type="inferred from homology"/>
<keyword evidence="3" id="KW-0378">Hydrolase</keyword>
<reference evidence="3" key="2">
    <citation type="submission" date="2023-01" db="EMBL/GenBank/DDBJ databases">
        <authorList>
            <person name="Sun Q."/>
            <person name="Evtushenko L."/>
        </authorList>
    </citation>
    <scope>NUCLEOTIDE SEQUENCE</scope>
    <source>
        <strain evidence="3">VKM Ac-1958</strain>
    </source>
</reference>
<dbReference type="PANTHER" id="PTHR23088">
    <property type="entry name" value="NITRILASE-RELATED"/>
    <property type="match status" value="1"/>
</dbReference>
<keyword evidence="4" id="KW-1185">Reference proteome</keyword>
<gene>
    <name evidence="3" type="ORF">GCM10017596_17260</name>
</gene>
<dbReference type="GO" id="GO:0016787">
    <property type="term" value="F:hydrolase activity"/>
    <property type="evidence" value="ECO:0007669"/>
    <property type="project" value="UniProtKB-KW"/>
</dbReference>
<dbReference type="InterPro" id="IPR003010">
    <property type="entry name" value="C-N_Hydrolase"/>
</dbReference>
<dbReference type="Proteomes" id="UP001142325">
    <property type="component" value="Unassembled WGS sequence"/>
</dbReference>
<evidence type="ECO:0000256" key="1">
    <source>
        <dbReference type="ARBA" id="ARBA00010613"/>
    </source>
</evidence>
<organism evidence="3 4">
    <name type="scientific">Microbacterium keratanolyticum</name>
    <dbReference type="NCBI Taxonomy" id="67574"/>
    <lineage>
        <taxon>Bacteria</taxon>
        <taxon>Bacillati</taxon>
        <taxon>Actinomycetota</taxon>
        <taxon>Actinomycetes</taxon>
        <taxon>Micrococcales</taxon>
        <taxon>Microbacteriaceae</taxon>
        <taxon>Microbacterium</taxon>
    </lineage>
</organism>
<dbReference type="SUPFAM" id="SSF56317">
    <property type="entry name" value="Carbon-nitrogen hydrolase"/>
    <property type="match status" value="1"/>
</dbReference>
<sequence>MQVRPGRVVREDEGMSAASLVTVAVCQFAPTADREDNLLRIAEQTRTAAARGARLIVFPEYASYFVAPFDVTLRENAEELDGPFVQSLRAIAYEHDVTIVAGLVERGGDAALVRNALVAVDATGIRARYRKQHLYDAFGARESEWLSAGDIGAPETFEVGGIRFGLMTCYDLRFPEVGRTLVDAGADALIVPAEWVRGPLKEHHWVTLLEARAIENTAYVIAADHPAPVGVGHSAVIDPQGVRIAGIGSEEGVAIAELDAELIARTREINPVLRVRRYRVVPAE</sequence>
<dbReference type="InterPro" id="IPR036526">
    <property type="entry name" value="C-N_Hydrolase_sf"/>
</dbReference>
<feature type="domain" description="CN hydrolase" evidence="2">
    <location>
        <begin position="21"/>
        <end position="260"/>
    </location>
</feature>
<dbReference type="PROSITE" id="PS50263">
    <property type="entry name" value="CN_HYDROLASE"/>
    <property type="match status" value="1"/>
</dbReference>
<protein>
    <submittedName>
        <fullName evidence="3">Hydrolase</fullName>
    </submittedName>
</protein>
<reference evidence="3" key="1">
    <citation type="journal article" date="2014" name="Int. J. Syst. Evol. Microbiol.">
        <title>Complete genome sequence of Corynebacterium casei LMG S-19264T (=DSM 44701T), isolated from a smear-ripened cheese.</title>
        <authorList>
            <consortium name="US DOE Joint Genome Institute (JGI-PGF)"/>
            <person name="Walter F."/>
            <person name="Albersmeier A."/>
            <person name="Kalinowski J."/>
            <person name="Ruckert C."/>
        </authorList>
    </citation>
    <scope>NUCLEOTIDE SEQUENCE</scope>
    <source>
        <strain evidence="3">VKM Ac-1958</strain>
    </source>
</reference>
<dbReference type="PROSITE" id="PS01227">
    <property type="entry name" value="UPF0012"/>
    <property type="match status" value="1"/>
</dbReference>
<dbReference type="EMBL" id="BSET01000001">
    <property type="protein sequence ID" value="GLK02011.1"/>
    <property type="molecule type" value="Genomic_DNA"/>
</dbReference>